<reference evidence="1 2" key="1">
    <citation type="submission" date="2024-01" db="EMBL/GenBank/DDBJ databases">
        <authorList>
            <person name="Waweru B."/>
        </authorList>
    </citation>
    <scope>NUCLEOTIDE SEQUENCE [LARGE SCALE GENOMIC DNA]</scope>
</reference>
<protein>
    <submittedName>
        <fullName evidence="1">Uncharacterized protein</fullName>
    </submittedName>
</protein>
<evidence type="ECO:0000313" key="2">
    <source>
        <dbReference type="Proteomes" id="UP001314170"/>
    </source>
</evidence>
<sequence length="51" mass="5489">MGRGTLRIEYGFAHAATTVSRFSLDFIRVASQGDLKAQAIGLHGRLSSPMP</sequence>
<name>A0AAV1SAE4_9ROSI</name>
<proteinExistence type="predicted"/>
<gene>
    <name evidence="1" type="ORF">DCAF_LOCUS21132</name>
</gene>
<organism evidence="1 2">
    <name type="scientific">Dovyalis caffra</name>
    <dbReference type="NCBI Taxonomy" id="77055"/>
    <lineage>
        <taxon>Eukaryota</taxon>
        <taxon>Viridiplantae</taxon>
        <taxon>Streptophyta</taxon>
        <taxon>Embryophyta</taxon>
        <taxon>Tracheophyta</taxon>
        <taxon>Spermatophyta</taxon>
        <taxon>Magnoliopsida</taxon>
        <taxon>eudicotyledons</taxon>
        <taxon>Gunneridae</taxon>
        <taxon>Pentapetalae</taxon>
        <taxon>rosids</taxon>
        <taxon>fabids</taxon>
        <taxon>Malpighiales</taxon>
        <taxon>Salicaceae</taxon>
        <taxon>Flacourtieae</taxon>
        <taxon>Dovyalis</taxon>
    </lineage>
</organism>
<keyword evidence="2" id="KW-1185">Reference proteome</keyword>
<comment type="caution">
    <text evidence="1">The sequence shown here is derived from an EMBL/GenBank/DDBJ whole genome shotgun (WGS) entry which is preliminary data.</text>
</comment>
<evidence type="ECO:0000313" key="1">
    <source>
        <dbReference type="EMBL" id="CAK7348434.1"/>
    </source>
</evidence>
<dbReference type="AlphaFoldDB" id="A0AAV1SAE4"/>
<dbReference type="Proteomes" id="UP001314170">
    <property type="component" value="Unassembled WGS sequence"/>
</dbReference>
<accession>A0AAV1SAE4</accession>
<dbReference type="EMBL" id="CAWUPB010001173">
    <property type="protein sequence ID" value="CAK7348434.1"/>
    <property type="molecule type" value="Genomic_DNA"/>
</dbReference>